<feature type="binding site" evidence="15">
    <location>
        <position position="234"/>
    </location>
    <ligand>
        <name>Ca(2+)</name>
        <dbReference type="ChEBI" id="CHEBI:29108"/>
        <label>1</label>
    </ligand>
</feature>
<dbReference type="SMART" id="SM00642">
    <property type="entry name" value="Aamy"/>
    <property type="match status" value="1"/>
</dbReference>
<keyword evidence="8 15" id="KW-0106">Calcium</keyword>
<feature type="binding site" evidence="17">
    <location>
        <position position="321"/>
    </location>
    <ligand>
        <name>substrate</name>
    </ligand>
</feature>
<evidence type="ECO:0000313" key="20">
    <source>
        <dbReference type="EMBL" id="KAA8895252.1"/>
    </source>
</evidence>
<evidence type="ECO:0000256" key="14">
    <source>
        <dbReference type="PIRSR" id="PIRSR001024-2"/>
    </source>
</evidence>
<feature type="active site" description="Proton donor" evidence="13">
    <location>
        <position position="254"/>
    </location>
</feature>
<keyword evidence="11" id="KW-0119">Carbohydrate metabolism</keyword>
<evidence type="ECO:0000256" key="15">
    <source>
        <dbReference type="PIRSR" id="PIRSR001024-3"/>
    </source>
</evidence>
<comment type="cofactor">
    <cofactor evidence="2">
        <name>Ca(2+)</name>
        <dbReference type="ChEBI" id="CHEBI:29108"/>
    </cofactor>
</comment>
<reference evidence="20 21" key="1">
    <citation type="submission" date="2019-09" db="EMBL/GenBank/DDBJ databases">
        <title>Draft genome of the ectomycorrhizal ascomycete Sphaerosporella brunnea.</title>
        <authorList>
            <consortium name="DOE Joint Genome Institute"/>
            <person name="Benucci G.M."/>
            <person name="Marozzi G."/>
            <person name="Antonielli L."/>
            <person name="Sanchez S."/>
            <person name="Marco P."/>
            <person name="Wang X."/>
            <person name="Falini L.B."/>
            <person name="Barry K."/>
            <person name="Haridas S."/>
            <person name="Lipzen A."/>
            <person name="Labutti K."/>
            <person name="Grigoriev I.V."/>
            <person name="Murat C."/>
            <person name="Martin F."/>
            <person name="Albertini E."/>
            <person name="Donnini D."/>
            <person name="Bonito G."/>
        </authorList>
    </citation>
    <scope>NUCLEOTIDE SEQUENCE [LARGE SCALE GENOMIC DNA]</scope>
    <source>
        <strain evidence="20 21">Sb_GMNB300</strain>
    </source>
</reference>
<dbReference type="Gene3D" id="3.20.20.80">
    <property type="entry name" value="Glycosidases"/>
    <property type="match status" value="1"/>
</dbReference>
<evidence type="ECO:0000256" key="12">
    <source>
        <dbReference type="ARBA" id="ARBA00023295"/>
    </source>
</evidence>
<evidence type="ECO:0000256" key="5">
    <source>
        <dbReference type="ARBA" id="ARBA00022723"/>
    </source>
</evidence>
<dbReference type="EMBL" id="VXIS01000278">
    <property type="protein sequence ID" value="KAA8895252.1"/>
    <property type="molecule type" value="Genomic_DNA"/>
</dbReference>
<comment type="caution">
    <text evidence="20">The sequence shown here is derived from an EMBL/GenBank/DDBJ whole genome shotgun (WGS) entry which is preliminary data.</text>
</comment>
<keyword evidence="21" id="KW-1185">Reference proteome</keyword>
<feature type="active site" description="Nucleophile" evidence="13">
    <location>
        <position position="230"/>
    </location>
</feature>
<dbReference type="PANTHER" id="PTHR10357:SF215">
    <property type="entry name" value="ALPHA-AMYLASE 1"/>
    <property type="match status" value="1"/>
</dbReference>
<feature type="binding site" evidence="15">
    <location>
        <position position="230"/>
    </location>
    <ligand>
        <name>Ca(2+)</name>
        <dbReference type="ChEBI" id="CHEBI:29108"/>
        <label>2</label>
    </ligand>
</feature>
<evidence type="ECO:0000256" key="9">
    <source>
        <dbReference type="ARBA" id="ARBA00023157"/>
    </source>
</evidence>
<dbReference type="InterPro" id="IPR013780">
    <property type="entry name" value="Glyco_hydro_b"/>
</dbReference>
<dbReference type="GO" id="GO:0016052">
    <property type="term" value="P:carbohydrate catabolic process"/>
    <property type="evidence" value="ECO:0007669"/>
    <property type="project" value="InterPro"/>
</dbReference>
<feature type="disulfide bond" evidence="16">
    <location>
        <begin position="174"/>
        <end position="188"/>
    </location>
</feature>
<dbReference type="Proteomes" id="UP000326924">
    <property type="component" value="Unassembled WGS sequence"/>
</dbReference>
<dbReference type="SUPFAM" id="SSF51011">
    <property type="entry name" value="Glycosyl hydrolase domain"/>
    <property type="match status" value="1"/>
</dbReference>
<feature type="binding site" evidence="15">
    <location>
        <position position="186"/>
    </location>
    <ligand>
        <name>Ca(2+)</name>
        <dbReference type="ChEBI" id="CHEBI:29108"/>
        <label>1</label>
    </ligand>
</feature>
<feature type="disulfide bond" evidence="16">
    <location>
        <begin position="264"/>
        <end position="307"/>
    </location>
</feature>
<dbReference type="GO" id="GO:0004556">
    <property type="term" value="F:alpha-amylase activity"/>
    <property type="evidence" value="ECO:0007669"/>
    <property type="project" value="UniProtKB-EC"/>
</dbReference>
<dbReference type="FunFam" id="3.20.20.80:FF:000120">
    <property type="entry name" value="Alpha-amylase A"/>
    <property type="match status" value="1"/>
</dbReference>
<feature type="binding site" evidence="17">
    <location>
        <position position="228"/>
    </location>
    <ligand>
        <name>substrate</name>
    </ligand>
</feature>
<feature type="binding site" evidence="15">
    <location>
        <position position="254"/>
    </location>
    <ligand>
        <name>Ca(2+)</name>
        <dbReference type="ChEBI" id="CHEBI:29108"/>
        <label>2</label>
    </ligand>
</feature>
<evidence type="ECO:0000256" key="3">
    <source>
        <dbReference type="ARBA" id="ARBA00008061"/>
    </source>
</evidence>
<proteinExistence type="inferred from homology"/>
<feature type="binding site" evidence="15">
    <location>
        <position position="144"/>
    </location>
    <ligand>
        <name>Ca(2+)</name>
        <dbReference type="ChEBI" id="CHEBI:29108"/>
        <label>1</label>
    </ligand>
</feature>
<keyword evidence="7" id="KW-0378">Hydrolase</keyword>
<feature type="site" description="Transition state stabilizer" evidence="14">
    <location>
        <position position="321"/>
    </location>
</feature>
<dbReference type="PIRSF" id="PIRSF001024">
    <property type="entry name" value="Alph-amyl_fung"/>
    <property type="match status" value="1"/>
</dbReference>
<dbReference type="InterPro" id="IPR017853">
    <property type="entry name" value="GH"/>
</dbReference>
<comment type="catalytic activity">
    <reaction evidence="1">
        <text>Endohydrolysis of (1-&gt;4)-alpha-D-glucosidic linkages in polysaccharides containing three or more (1-&gt;4)-alpha-linked D-glucose units.</text>
        <dbReference type="EC" id="3.2.1.1"/>
    </reaction>
</comment>
<evidence type="ECO:0000256" key="17">
    <source>
        <dbReference type="PIRSR" id="PIRSR001024-5"/>
    </source>
</evidence>
<sequence length="536" mass="60015">MCRTLLHCWGCILLLILLPAIQAATPEQWRSRSIYQLVTDRFALANGSTTHPCDTGARRYCGGSYRGITNELDYIQGMGFNAIWISPVVKNIDGFTGWGEAYHGYWAEDLNRLNPHFGSAEELRELSDALHRRGMYLMVDVVPNHFAHAGPVAALDYSGFGEPFATEDAFHEHCWITDWSDQRIVEECWLGDEKVALVDVDTALPWVQTTMNKWVKELIETYQIDGIRLDTARHMGRPFLSSFAAAAGVFTLGEVWHRDPGYTCSYQEQLSGLLNFPLYEVLARTFLTPAADMRDLAFMIDIMNAFCIDITLFGTFSENHDNPRFPSFTSDSSLIANVLTLTIIADGIPVIYSGQEHQFSASEDPHNREAIWLSGFSRSTRWYTLISKLNQLRNFMPASYFLEKSRVIYASPSTIALKKGNMVSILTNSGEASRDRTVILRRTGWTRGTWAVDVLTGYLVKVGFFGELRVRVVAGKPRVLFPLAELEGSGICKDAQIPVLGGWMQWGGEVLDMVKNGCDAVFGTEAVRLVQIGKGL</sequence>
<evidence type="ECO:0000256" key="11">
    <source>
        <dbReference type="ARBA" id="ARBA00023277"/>
    </source>
</evidence>
<comment type="similarity">
    <text evidence="3">Belongs to the glycosyl hydrolase 13 family.</text>
</comment>
<evidence type="ECO:0000313" key="21">
    <source>
        <dbReference type="Proteomes" id="UP000326924"/>
    </source>
</evidence>
<dbReference type="AlphaFoldDB" id="A0A5J5EHS3"/>
<accession>A0A5J5EHS3</accession>
<feature type="domain" description="Glycosyl hydrolase family 13 catalytic" evidence="19">
    <location>
        <begin position="36"/>
        <end position="393"/>
    </location>
</feature>
<dbReference type="InterPro" id="IPR013777">
    <property type="entry name" value="A-amylase-like"/>
</dbReference>
<keyword evidence="9 16" id="KW-1015">Disulfide bond</keyword>
<keyword evidence="5 15" id="KW-0479">Metal-binding</keyword>
<gene>
    <name evidence="20" type="ORF">FN846DRAFT_970435</name>
</gene>
<organism evidence="20 21">
    <name type="scientific">Sphaerosporella brunnea</name>
    <dbReference type="NCBI Taxonomy" id="1250544"/>
    <lineage>
        <taxon>Eukaryota</taxon>
        <taxon>Fungi</taxon>
        <taxon>Dikarya</taxon>
        <taxon>Ascomycota</taxon>
        <taxon>Pezizomycotina</taxon>
        <taxon>Pezizomycetes</taxon>
        <taxon>Pezizales</taxon>
        <taxon>Pyronemataceae</taxon>
        <taxon>Sphaerosporella</taxon>
    </lineage>
</organism>
<evidence type="ECO:0000256" key="1">
    <source>
        <dbReference type="ARBA" id="ARBA00000548"/>
    </source>
</evidence>
<dbReference type="Pfam" id="PF09260">
    <property type="entry name" value="A_amylase_dom_C"/>
    <property type="match status" value="1"/>
</dbReference>
<evidence type="ECO:0000256" key="10">
    <source>
        <dbReference type="ARBA" id="ARBA00023180"/>
    </source>
</evidence>
<name>A0A5J5EHS3_9PEZI</name>
<evidence type="ECO:0000256" key="2">
    <source>
        <dbReference type="ARBA" id="ARBA00001913"/>
    </source>
</evidence>
<feature type="binding site" evidence="17">
    <location>
        <position position="145"/>
    </location>
    <ligand>
        <name>substrate</name>
    </ligand>
</feature>
<evidence type="ECO:0000256" key="4">
    <source>
        <dbReference type="ARBA" id="ARBA00012595"/>
    </source>
</evidence>
<feature type="binding site" evidence="17">
    <location>
        <position position="368"/>
    </location>
    <ligand>
        <name>substrate</name>
    </ligand>
</feature>
<protein>
    <recommendedName>
        <fullName evidence="4">alpha-amylase</fullName>
        <ecNumber evidence="4">3.2.1.1</ecNumber>
    </recommendedName>
</protein>
<evidence type="ECO:0000256" key="6">
    <source>
        <dbReference type="ARBA" id="ARBA00022729"/>
    </source>
</evidence>
<keyword evidence="6 18" id="KW-0732">Signal</keyword>
<evidence type="ECO:0000256" key="13">
    <source>
        <dbReference type="PIRSR" id="PIRSR001024-1"/>
    </source>
</evidence>
<feature type="binding site" evidence="17">
    <location>
        <position position="106"/>
    </location>
    <ligand>
        <name>substrate</name>
    </ligand>
</feature>
<keyword evidence="12" id="KW-0326">Glycosidase</keyword>
<evidence type="ECO:0000256" key="8">
    <source>
        <dbReference type="ARBA" id="ARBA00022837"/>
    </source>
</evidence>
<feature type="chain" id="PRO_5023846440" description="alpha-amylase" evidence="18">
    <location>
        <begin position="24"/>
        <end position="536"/>
    </location>
</feature>
<evidence type="ECO:0000259" key="19">
    <source>
        <dbReference type="SMART" id="SM00642"/>
    </source>
</evidence>
<dbReference type="InterPro" id="IPR006047">
    <property type="entry name" value="GH13_cat_dom"/>
</dbReference>
<evidence type="ECO:0000256" key="18">
    <source>
        <dbReference type="SAM" id="SignalP"/>
    </source>
</evidence>
<dbReference type="Gene3D" id="2.60.40.1180">
    <property type="entry name" value="Golgi alpha-mannosidase II"/>
    <property type="match status" value="1"/>
</dbReference>
<feature type="disulfide bond" evidence="16">
    <location>
        <begin position="53"/>
        <end position="61"/>
    </location>
</feature>
<dbReference type="EC" id="3.2.1.1" evidence="4"/>
<dbReference type="OrthoDB" id="204980at2759"/>
<evidence type="ECO:0000256" key="16">
    <source>
        <dbReference type="PIRSR" id="PIRSR001024-4"/>
    </source>
</evidence>
<dbReference type="PANTHER" id="PTHR10357">
    <property type="entry name" value="ALPHA-AMYLASE FAMILY MEMBER"/>
    <property type="match status" value="1"/>
</dbReference>
<feature type="binding site" evidence="15">
    <location>
        <position position="199"/>
    </location>
    <ligand>
        <name>Ca(2+)</name>
        <dbReference type="ChEBI" id="CHEBI:29108"/>
        <label>1</label>
    </ligand>
</feature>
<dbReference type="GO" id="GO:0005509">
    <property type="term" value="F:calcium ion binding"/>
    <property type="evidence" value="ECO:0007669"/>
    <property type="project" value="InterPro"/>
</dbReference>
<dbReference type="InParanoid" id="A0A5J5EHS3"/>
<dbReference type="SUPFAM" id="SSF51445">
    <property type="entry name" value="(Trans)glycosidases"/>
    <property type="match status" value="1"/>
</dbReference>
<dbReference type="Pfam" id="PF00128">
    <property type="entry name" value="Alpha-amylase"/>
    <property type="match status" value="2"/>
</dbReference>
<feature type="signal peptide" evidence="18">
    <location>
        <begin position="1"/>
        <end position="23"/>
    </location>
</feature>
<dbReference type="InterPro" id="IPR015340">
    <property type="entry name" value="A_amylase_C_dom"/>
</dbReference>
<keyword evidence="10" id="KW-0325">Glycoprotein</keyword>
<evidence type="ECO:0000256" key="7">
    <source>
        <dbReference type="ARBA" id="ARBA00022801"/>
    </source>
</evidence>
<dbReference type="CDD" id="cd11319">
    <property type="entry name" value="AmyAc_euk_AmyA"/>
    <property type="match status" value="1"/>
</dbReference>